<proteinExistence type="predicted"/>
<accession>A0AA88WMF3</accession>
<keyword evidence="3" id="KW-0238">DNA-binding</keyword>
<dbReference type="PANTHER" id="PTHR31072:SF268">
    <property type="entry name" value="TCP DOMAIN-CONTAINING PROTEIN"/>
    <property type="match status" value="1"/>
</dbReference>
<dbReference type="PANTHER" id="PTHR31072">
    <property type="entry name" value="TRANSCRIPTION FACTOR TCP4-RELATED"/>
    <property type="match status" value="1"/>
</dbReference>
<keyword evidence="2" id="KW-0805">Transcription regulation</keyword>
<protein>
    <recommendedName>
        <fullName evidence="6">TCP domain-containing protein</fullName>
    </recommendedName>
</protein>
<evidence type="ECO:0000313" key="8">
    <source>
        <dbReference type="Proteomes" id="UP001188597"/>
    </source>
</evidence>
<keyword evidence="4" id="KW-0804">Transcription</keyword>
<comment type="subcellular location">
    <subcellularLocation>
        <location evidence="1">Nucleus</location>
    </subcellularLocation>
</comment>
<evidence type="ECO:0000313" key="7">
    <source>
        <dbReference type="EMBL" id="KAK3029947.1"/>
    </source>
</evidence>
<evidence type="ECO:0000256" key="2">
    <source>
        <dbReference type="ARBA" id="ARBA00023015"/>
    </source>
</evidence>
<reference evidence="7" key="1">
    <citation type="submission" date="2022-12" db="EMBL/GenBank/DDBJ databases">
        <title>Draft genome assemblies for two species of Escallonia (Escalloniales).</title>
        <authorList>
            <person name="Chanderbali A."/>
            <person name="Dervinis C."/>
            <person name="Anghel I."/>
            <person name="Soltis D."/>
            <person name="Soltis P."/>
            <person name="Zapata F."/>
        </authorList>
    </citation>
    <scope>NUCLEOTIDE SEQUENCE</scope>
    <source>
        <strain evidence="7">UCBG64.0493</strain>
        <tissue evidence="7">Leaf</tissue>
    </source>
</reference>
<dbReference type="EMBL" id="JAVXUP010000358">
    <property type="protein sequence ID" value="KAK3029947.1"/>
    <property type="molecule type" value="Genomic_DNA"/>
</dbReference>
<dbReference type="InterPro" id="IPR017887">
    <property type="entry name" value="TF_TCP_subgr"/>
</dbReference>
<dbReference type="PROSITE" id="PS51369">
    <property type="entry name" value="TCP"/>
    <property type="match status" value="1"/>
</dbReference>
<keyword evidence="8" id="KW-1185">Reference proteome</keyword>
<evidence type="ECO:0000259" key="6">
    <source>
        <dbReference type="PROSITE" id="PS51369"/>
    </source>
</evidence>
<dbReference type="GO" id="GO:0043565">
    <property type="term" value="F:sequence-specific DNA binding"/>
    <property type="evidence" value="ECO:0007669"/>
    <property type="project" value="TreeGrafter"/>
</dbReference>
<evidence type="ECO:0000256" key="4">
    <source>
        <dbReference type="ARBA" id="ARBA00023163"/>
    </source>
</evidence>
<dbReference type="GO" id="GO:0005634">
    <property type="term" value="C:nucleus"/>
    <property type="evidence" value="ECO:0007669"/>
    <property type="project" value="UniProtKB-SubCell"/>
</dbReference>
<dbReference type="Proteomes" id="UP001188597">
    <property type="component" value="Unassembled WGS sequence"/>
</dbReference>
<evidence type="ECO:0000256" key="3">
    <source>
        <dbReference type="ARBA" id="ARBA00023125"/>
    </source>
</evidence>
<dbReference type="GO" id="GO:0003700">
    <property type="term" value="F:DNA-binding transcription factor activity"/>
    <property type="evidence" value="ECO:0007669"/>
    <property type="project" value="InterPro"/>
</dbReference>
<organism evidence="7 8">
    <name type="scientific">Escallonia herrerae</name>
    <dbReference type="NCBI Taxonomy" id="1293975"/>
    <lineage>
        <taxon>Eukaryota</taxon>
        <taxon>Viridiplantae</taxon>
        <taxon>Streptophyta</taxon>
        <taxon>Embryophyta</taxon>
        <taxon>Tracheophyta</taxon>
        <taxon>Spermatophyta</taxon>
        <taxon>Magnoliopsida</taxon>
        <taxon>eudicotyledons</taxon>
        <taxon>Gunneridae</taxon>
        <taxon>Pentapetalae</taxon>
        <taxon>asterids</taxon>
        <taxon>campanulids</taxon>
        <taxon>Escalloniales</taxon>
        <taxon>Escalloniaceae</taxon>
        <taxon>Escallonia</taxon>
    </lineage>
</organism>
<name>A0AA88WMF3_9ASTE</name>
<sequence>METFCVFLLYALQLNDERGKMITSSKENNFHAKQEGEIDNSKISKTTSNSRQWAGFKNPRIVRVSRTLGGKDRHSKVCTIKGLRDRRIRLSVPTAIQLYDLQDRLGLSQPSKVVDWLLDASKNDVDKLPPLQMPPGDFTRFYQPTLIPQESNAPESNAPESSVSPFFNGTAAFNMKDVGTRPFLYSKEGIRINDRVDGNDQAMVGKSKYWASDAAFREKHKEVERESSTNIAENNNWVATDERENQDRDGNYMPQLSAQNFFPLTNQSSFPSFLNSTMPYNYYQWEPSNLSLSQFGSQGFPSHADPSNIPSIPLPSSLALPSASPLFFPPYMSTLVDSDQRQVNQLQLWSSGSQQTLPNSLITPLHLIGSPTKSFQLNLNPEFHSPKDDDLDKGGSGL</sequence>
<keyword evidence="5" id="KW-0539">Nucleus</keyword>
<dbReference type="InterPro" id="IPR005333">
    <property type="entry name" value="Transcription_factor_TCP"/>
</dbReference>
<dbReference type="Pfam" id="PF03634">
    <property type="entry name" value="TCP"/>
    <property type="match status" value="1"/>
</dbReference>
<dbReference type="AlphaFoldDB" id="A0AA88WMF3"/>
<evidence type="ECO:0000256" key="1">
    <source>
        <dbReference type="ARBA" id="ARBA00004123"/>
    </source>
</evidence>
<gene>
    <name evidence="7" type="ORF">RJ639_038175</name>
</gene>
<feature type="domain" description="TCP" evidence="6">
    <location>
        <begin position="70"/>
        <end position="128"/>
    </location>
</feature>
<evidence type="ECO:0000256" key="5">
    <source>
        <dbReference type="ARBA" id="ARBA00023242"/>
    </source>
</evidence>
<comment type="caution">
    <text evidence="7">The sequence shown here is derived from an EMBL/GenBank/DDBJ whole genome shotgun (WGS) entry which is preliminary data.</text>
</comment>